<evidence type="ECO:0000256" key="14">
    <source>
        <dbReference type="ARBA" id="ARBA00023288"/>
    </source>
</evidence>
<keyword evidence="7 21" id="KW-0732">Signal</keyword>
<keyword evidence="15" id="KW-0393">Immunoglobulin domain</keyword>
<dbReference type="SMART" id="SM00630">
    <property type="entry name" value="Sema"/>
    <property type="match status" value="1"/>
</dbReference>
<dbReference type="GO" id="GO:0070374">
    <property type="term" value="P:positive regulation of ERK1 and ERK2 cascade"/>
    <property type="evidence" value="ECO:0007669"/>
    <property type="project" value="Ensembl"/>
</dbReference>
<evidence type="ECO:0000256" key="19">
    <source>
        <dbReference type="ARBA" id="ARBA00083068"/>
    </source>
</evidence>
<dbReference type="GO" id="GO:0006954">
    <property type="term" value="P:inflammatory response"/>
    <property type="evidence" value="ECO:0007669"/>
    <property type="project" value="UniProtKB-KW"/>
</dbReference>
<dbReference type="GO" id="GO:0050727">
    <property type="term" value="P:regulation of inflammatory response"/>
    <property type="evidence" value="ECO:0007669"/>
    <property type="project" value="Ensembl"/>
</dbReference>
<sequence>MTPPPPRCAALGAPRARVPGPLARSGFPLRLLLLLVWTAATTQGHPRSGPRISAVWKGRAGQDRVDFGSAEPHTVLFHEPGSSSVWVGGRGKVYLFDFPEGKNASVHTVNIGSTKGSCLDKLDCENYITLLERQGEGLLVCGTNARRPSCWNLVNGTVESLGERRGYAPFSPDENSLVLFDGRAVTGAPEGCCPSLGEGGQLRVPWPRPWGGTSRSYLLLPMPLPPYPGDEVYSTIRKQEYNGKIPRFRRIQGEIELYTSDTVMQNPQFIKATIVHQDQAYDDKIYYFFREDNPDKNPEAPLNVSRVAQLCRGDQGGESSLSVSKWNTFLKAMLVCSDTATNRNFNRLQDVFLLPDPNGQWRDTRVYGVFSNPWNYSAVCVYSLGDIDKVFRTSSLKGYHTGLPNPRPGKCLPDRQPIPTETFQVADSHPEVAQRVEPMGPLKTPLFHSKYHYQKVVVHRMHASRGETFRVLYLTTDRGTIHKVVESGERERSLVFNIVEIQPFRHAAAIQAMSLDADRRKLYVSSQWEVSQVPLDLCEVYGGGCHGCLMARDPYCGWDQGRCVSIYSSQEPVLQSINPAEPHKECPNPKPDEAPLQKVSLAPNSRYYLSCPMESRHAIYSWRHGKNVEQSCEPGHQSPNCILFIENLTTDQYGHYHCEAQEGSFFHEAQHWELLREDGATAEHLLGHARTLAASLWLGALPMLVLALFVH</sequence>
<evidence type="ECO:0000313" key="24">
    <source>
        <dbReference type="Ensembl" id="ENSECAP00000067979.1"/>
    </source>
</evidence>
<evidence type="ECO:0000256" key="16">
    <source>
        <dbReference type="ARBA" id="ARBA00059710"/>
    </source>
</evidence>
<evidence type="ECO:0000256" key="10">
    <source>
        <dbReference type="ARBA" id="ARBA00023136"/>
    </source>
</evidence>
<evidence type="ECO:0000256" key="15">
    <source>
        <dbReference type="ARBA" id="ARBA00023319"/>
    </source>
</evidence>
<accession>A0A9L0S1P5</accession>
<reference evidence="24" key="2">
    <citation type="submission" date="2025-08" db="UniProtKB">
        <authorList>
            <consortium name="Ensembl"/>
        </authorList>
    </citation>
    <scope>IDENTIFICATION</scope>
    <source>
        <strain evidence="24">Thoroughbred</strain>
    </source>
</reference>
<dbReference type="SUPFAM" id="SSF48726">
    <property type="entry name" value="Immunoglobulin"/>
    <property type="match status" value="1"/>
</dbReference>
<evidence type="ECO:0000256" key="4">
    <source>
        <dbReference type="ARBA" id="ARBA00022475"/>
    </source>
</evidence>
<dbReference type="Ensembl" id="ENSECAT00000120405.1">
    <property type="protein sequence ID" value="ENSECAP00000067979.1"/>
    <property type="gene ID" value="ENSECAG00000000173.4"/>
</dbReference>
<dbReference type="CDD" id="cd11243">
    <property type="entry name" value="Sema_7A"/>
    <property type="match status" value="1"/>
</dbReference>
<dbReference type="InterPro" id="IPR027231">
    <property type="entry name" value="Semaphorin"/>
</dbReference>
<dbReference type="InterPro" id="IPR002165">
    <property type="entry name" value="Plexin_repeat"/>
</dbReference>
<dbReference type="FunFam" id="2.130.10.10:FF:000223">
    <property type="entry name" value="semaphorin-7A isoform X1"/>
    <property type="match status" value="1"/>
</dbReference>
<feature type="chain" id="PRO_5040299526" description="Semaphorin-7A" evidence="21">
    <location>
        <begin position="45"/>
        <end position="711"/>
    </location>
</feature>
<dbReference type="InterPro" id="IPR007110">
    <property type="entry name" value="Ig-like_dom"/>
</dbReference>
<evidence type="ECO:0000256" key="7">
    <source>
        <dbReference type="ARBA" id="ARBA00022729"/>
    </source>
</evidence>
<dbReference type="GO" id="GO:0098982">
    <property type="term" value="C:GABA-ergic synapse"/>
    <property type="evidence" value="ECO:0007669"/>
    <property type="project" value="Ensembl"/>
</dbReference>
<evidence type="ECO:0000256" key="12">
    <source>
        <dbReference type="ARBA" id="ARBA00023180"/>
    </source>
</evidence>
<dbReference type="GO" id="GO:0009897">
    <property type="term" value="C:external side of plasma membrane"/>
    <property type="evidence" value="ECO:0007669"/>
    <property type="project" value="Ensembl"/>
</dbReference>
<evidence type="ECO:0000256" key="20">
    <source>
        <dbReference type="PROSITE-ProRule" id="PRU00352"/>
    </source>
</evidence>
<dbReference type="GO" id="GO:0090128">
    <property type="term" value="P:regulation of synapse maturation"/>
    <property type="evidence" value="ECO:0007669"/>
    <property type="project" value="Ensembl"/>
</dbReference>
<evidence type="ECO:0000256" key="11">
    <source>
        <dbReference type="ARBA" id="ARBA00023157"/>
    </source>
</evidence>
<evidence type="ECO:0000256" key="1">
    <source>
        <dbReference type="ARBA" id="ARBA00004471"/>
    </source>
</evidence>
<comment type="caution">
    <text evidence="20">Lacks conserved residue(s) required for the propagation of feature annotation.</text>
</comment>
<dbReference type="GO" id="GO:0048675">
    <property type="term" value="P:axon extension"/>
    <property type="evidence" value="ECO:0007669"/>
    <property type="project" value="Ensembl"/>
</dbReference>
<proteinExistence type="inferred from homology"/>
<keyword evidence="9" id="KW-0524">Neurogenesis</keyword>
<evidence type="ECO:0000256" key="18">
    <source>
        <dbReference type="ARBA" id="ARBA00078375"/>
    </source>
</evidence>
<keyword evidence="14" id="KW-0449">Lipoprotein</keyword>
<dbReference type="PROSITE" id="PS51004">
    <property type="entry name" value="SEMA"/>
    <property type="match status" value="1"/>
</dbReference>
<dbReference type="FunFam" id="3.30.1680.10:FF:000017">
    <property type="entry name" value="Semaphorin 7A"/>
    <property type="match status" value="1"/>
</dbReference>
<dbReference type="Pfam" id="PF01437">
    <property type="entry name" value="PSI"/>
    <property type="match status" value="1"/>
</dbReference>
<keyword evidence="25" id="KW-1185">Reference proteome</keyword>
<dbReference type="InterPro" id="IPR001627">
    <property type="entry name" value="Semap_dom"/>
</dbReference>
<evidence type="ECO:0000256" key="3">
    <source>
        <dbReference type="ARBA" id="ARBA00022473"/>
    </source>
</evidence>
<evidence type="ECO:0000256" key="17">
    <source>
        <dbReference type="ARBA" id="ARBA00074090"/>
    </source>
</evidence>
<keyword evidence="4" id="KW-1003">Cell membrane</keyword>
<dbReference type="SMART" id="SM00423">
    <property type="entry name" value="PSI"/>
    <property type="match status" value="1"/>
</dbReference>
<keyword evidence="8" id="KW-0221">Differentiation</keyword>
<dbReference type="AlphaFoldDB" id="A0A9L0S1P5"/>
<evidence type="ECO:0000256" key="8">
    <source>
        <dbReference type="ARBA" id="ARBA00022782"/>
    </source>
</evidence>
<evidence type="ECO:0000256" key="5">
    <source>
        <dbReference type="ARBA" id="ARBA00022481"/>
    </source>
</evidence>
<comment type="subcellular location">
    <subcellularLocation>
        <location evidence="1">Cell membrane</location>
        <topology evidence="1">Lipid-anchor</topology>
        <topology evidence="1">GPI-anchor</topology>
        <orientation evidence="1">Extracellular side</orientation>
    </subcellularLocation>
</comment>
<dbReference type="InterPro" id="IPR036352">
    <property type="entry name" value="Semap_dom_sf"/>
</dbReference>
<dbReference type="PROSITE" id="PS50835">
    <property type="entry name" value="IG_LIKE"/>
    <property type="match status" value="1"/>
</dbReference>
<keyword evidence="10" id="KW-0472">Membrane</keyword>
<dbReference type="Gene3D" id="3.30.1680.10">
    <property type="entry name" value="ligand-binding face of the semaphorins, domain 2"/>
    <property type="match status" value="1"/>
</dbReference>
<dbReference type="PANTHER" id="PTHR11036:SF80">
    <property type="entry name" value="SEMAPHORIN-7A"/>
    <property type="match status" value="1"/>
</dbReference>
<keyword evidence="11" id="KW-1015">Disulfide bond</keyword>
<feature type="domain" description="Sema" evidence="23">
    <location>
        <begin position="51"/>
        <end position="535"/>
    </location>
</feature>
<dbReference type="SUPFAM" id="SSF103575">
    <property type="entry name" value="Plexin repeat"/>
    <property type="match status" value="1"/>
</dbReference>
<dbReference type="InterPro" id="IPR016201">
    <property type="entry name" value="PSI"/>
</dbReference>
<dbReference type="GO" id="GO:0060907">
    <property type="term" value="P:positive regulation of macrophage cytokine production"/>
    <property type="evidence" value="ECO:0007669"/>
    <property type="project" value="Ensembl"/>
</dbReference>
<dbReference type="Proteomes" id="UP000002281">
    <property type="component" value="Chromosome 1"/>
</dbReference>
<evidence type="ECO:0000256" key="21">
    <source>
        <dbReference type="SAM" id="SignalP"/>
    </source>
</evidence>
<evidence type="ECO:0000259" key="23">
    <source>
        <dbReference type="PROSITE" id="PS51004"/>
    </source>
</evidence>
<dbReference type="InterPro" id="IPR015943">
    <property type="entry name" value="WD40/YVTN_repeat-like_dom_sf"/>
</dbReference>
<evidence type="ECO:0000313" key="25">
    <source>
        <dbReference type="Proteomes" id="UP000002281"/>
    </source>
</evidence>
<evidence type="ECO:0000259" key="22">
    <source>
        <dbReference type="PROSITE" id="PS50835"/>
    </source>
</evidence>
<dbReference type="FunFam" id="2.60.40.10:FF:000640">
    <property type="entry name" value="semaphorin-7A isoform X2"/>
    <property type="match status" value="1"/>
</dbReference>
<keyword evidence="12" id="KW-0325">Glycoprotein</keyword>
<protein>
    <recommendedName>
        <fullName evidence="17">Semaphorin-7A</fullName>
    </recommendedName>
    <alternativeName>
        <fullName evidence="18">Semaphorin-K1</fullName>
    </alternativeName>
    <alternativeName>
        <fullName evidence="19">Semaphorin-L</fullName>
    </alternativeName>
</protein>
<feature type="signal peptide" evidence="21">
    <location>
        <begin position="1"/>
        <end position="44"/>
    </location>
</feature>
<dbReference type="GO" id="GO:0007229">
    <property type="term" value="P:integrin-mediated signaling pathway"/>
    <property type="evidence" value="ECO:0007669"/>
    <property type="project" value="Ensembl"/>
</dbReference>
<dbReference type="GO" id="GO:0030215">
    <property type="term" value="F:semaphorin receptor binding"/>
    <property type="evidence" value="ECO:0007669"/>
    <property type="project" value="InterPro"/>
</dbReference>
<dbReference type="InterPro" id="IPR013783">
    <property type="entry name" value="Ig-like_fold"/>
</dbReference>
<dbReference type="GeneTree" id="ENSGT00940000158358"/>
<comment type="function">
    <text evidence="16">Plays an important role in integrin-mediated signaling and functions both in regulating cell migration and immune responses. Promotes formation of focal adhesion complexes, activation of the protein kinase PTK2/FAK1 and subsequent phosphorylation of MAPK1 and MAPK3. Promotes production of pro-inflammatory cytokines by monocytes and macrophages. Plays an important role in modulating inflammation and T-cell-mediated immune responses. Promotes axon growth in the embryonic olfactory bulb. Promotes attachment, spreading and dendrite outgrowth in melanocytes.</text>
</comment>
<evidence type="ECO:0000256" key="6">
    <source>
        <dbReference type="ARBA" id="ARBA00022622"/>
    </source>
</evidence>
<keyword evidence="5" id="KW-0488">Methylation</keyword>
<reference evidence="24" key="3">
    <citation type="submission" date="2025-09" db="UniProtKB">
        <authorList>
            <consortium name="Ensembl"/>
        </authorList>
    </citation>
    <scope>IDENTIFICATION</scope>
    <source>
        <strain evidence="24">Thoroughbred</strain>
    </source>
</reference>
<dbReference type="SUPFAM" id="SSF101912">
    <property type="entry name" value="Sema domain"/>
    <property type="match status" value="1"/>
</dbReference>
<name>A0A9L0S1P5_HORSE</name>
<dbReference type="GO" id="GO:0005178">
    <property type="term" value="F:integrin binding"/>
    <property type="evidence" value="ECO:0007669"/>
    <property type="project" value="Ensembl"/>
</dbReference>
<dbReference type="GO" id="GO:0045773">
    <property type="term" value="P:positive regulation of axon extension"/>
    <property type="evidence" value="ECO:0007669"/>
    <property type="project" value="Ensembl"/>
</dbReference>
<dbReference type="Gene3D" id="2.130.10.10">
    <property type="entry name" value="YVTN repeat-like/Quinoprotein amine dehydrogenase"/>
    <property type="match status" value="1"/>
</dbReference>
<evidence type="ECO:0000256" key="2">
    <source>
        <dbReference type="ARBA" id="ARBA00009492"/>
    </source>
</evidence>
<feature type="domain" description="Ig-like" evidence="22">
    <location>
        <begin position="589"/>
        <end position="664"/>
    </location>
</feature>
<dbReference type="GO" id="GO:0098793">
    <property type="term" value="C:presynapse"/>
    <property type="evidence" value="ECO:0007669"/>
    <property type="project" value="Ensembl"/>
</dbReference>
<dbReference type="Gene3D" id="2.60.40.10">
    <property type="entry name" value="Immunoglobulins"/>
    <property type="match status" value="1"/>
</dbReference>
<dbReference type="PANTHER" id="PTHR11036">
    <property type="entry name" value="SEMAPHORIN"/>
    <property type="match status" value="1"/>
</dbReference>
<dbReference type="InterPro" id="IPR036179">
    <property type="entry name" value="Ig-like_dom_sf"/>
</dbReference>
<gene>
    <name evidence="24" type="primary">SEMA7A</name>
</gene>
<dbReference type="Pfam" id="PF01403">
    <property type="entry name" value="Sema"/>
    <property type="match status" value="1"/>
</dbReference>
<keyword evidence="6" id="KW-0336">GPI-anchor</keyword>
<keyword evidence="3" id="KW-0217">Developmental protein</keyword>
<reference evidence="24 25" key="1">
    <citation type="journal article" date="2009" name="Science">
        <title>Genome sequence, comparative analysis, and population genetics of the domestic horse.</title>
        <authorList>
            <consortium name="Broad Institute Genome Sequencing Platform"/>
            <consortium name="Broad Institute Whole Genome Assembly Team"/>
            <person name="Wade C.M."/>
            <person name="Giulotto E."/>
            <person name="Sigurdsson S."/>
            <person name="Zoli M."/>
            <person name="Gnerre S."/>
            <person name="Imsland F."/>
            <person name="Lear T.L."/>
            <person name="Adelson D.L."/>
            <person name="Bailey E."/>
            <person name="Bellone R.R."/>
            <person name="Bloecker H."/>
            <person name="Distl O."/>
            <person name="Edgar R.C."/>
            <person name="Garber M."/>
            <person name="Leeb T."/>
            <person name="Mauceli E."/>
            <person name="MacLeod J.N."/>
            <person name="Penedo M.C.T."/>
            <person name="Raison J.M."/>
            <person name="Sharpe T."/>
            <person name="Vogel J."/>
            <person name="Andersson L."/>
            <person name="Antczak D.F."/>
            <person name="Biagi T."/>
            <person name="Binns M.M."/>
            <person name="Chowdhary B.P."/>
            <person name="Coleman S.J."/>
            <person name="Della Valle G."/>
            <person name="Fryc S."/>
            <person name="Guerin G."/>
            <person name="Hasegawa T."/>
            <person name="Hill E.W."/>
            <person name="Jurka J."/>
            <person name="Kiialainen A."/>
            <person name="Lindgren G."/>
            <person name="Liu J."/>
            <person name="Magnani E."/>
            <person name="Mickelson J.R."/>
            <person name="Murray J."/>
            <person name="Nergadze S.G."/>
            <person name="Onofrio R."/>
            <person name="Pedroni S."/>
            <person name="Piras M.F."/>
            <person name="Raudsepp T."/>
            <person name="Rocchi M."/>
            <person name="Roeed K.H."/>
            <person name="Ryder O.A."/>
            <person name="Searle S."/>
            <person name="Skow L."/>
            <person name="Swinburne J.E."/>
            <person name="Syvaenen A.C."/>
            <person name="Tozaki T."/>
            <person name="Valberg S.J."/>
            <person name="Vaudin M."/>
            <person name="White J.R."/>
            <person name="Zody M.C."/>
            <person name="Lander E.S."/>
            <person name="Lindblad-Toh K."/>
        </authorList>
    </citation>
    <scope>NUCLEOTIDE SEQUENCE [LARGE SCALE GENOMIC DNA]</scope>
    <source>
        <strain evidence="24 25">Thoroughbred</strain>
    </source>
</reference>
<evidence type="ECO:0000256" key="9">
    <source>
        <dbReference type="ARBA" id="ARBA00022902"/>
    </source>
</evidence>
<organism evidence="24 25">
    <name type="scientific">Equus caballus</name>
    <name type="common">Horse</name>
    <dbReference type="NCBI Taxonomy" id="9796"/>
    <lineage>
        <taxon>Eukaryota</taxon>
        <taxon>Metazoa</taxon>
        <taxon>Chordata</taxon>
        <taxon>Craniata</taxon>
        <taxon>Vertebrata</taxon>
        <taxon>Euteleostomi</taxon>
        <taxon>Mammalia</taxon>
        <taxon>Eutheria</taxon>
        <taxon>Laurasiatheria</taxon>
        <taxon>Perissodactyla</taxon>
        <taxon>Equidae</taxon>
        <taxon>Equus</taxon>
    </lineage>
</organism>
<dbReference type="GO" id="GO:0021988">
    <property type="term" value="P:olfactory lobe development"/>
    <property type="evidence" value="ECO:0007669"/>
    <property type="project" value="Ensembl"/>
</dbReference>
<keyword evidence="13" id="KW-0395">Inflammatory response</keyword>
<comment type="similarity">
    <text evidence="2">Belongs to the semaphorin family.</text>
</comment>
<evidence type="ECO:0000256" key="13">
    <source>
        <dbReference type="ARBA" id="ARBA00023198"/>
    </source>
</evidence>
<dbReference type="InterPro" id="IPR042824">
    <property type="entry name" value="Sema7A_sema"/>
</dbReference>